<sequence>MESSQDIFFVSVLIPICNEAENLKQLHEEILYVCRGLKRQFEIIFINDGSTDTSLSVMKTLTPLTIINFQKNFGQTAAIDAGIKAAKGEVVVIMDGDLQNDPKDIPALLSELGKGFDVISGWRKQRKDSLSKRFVSRVANGLRKFLIDDGIHDSGCSLKAYRRHCFETIDLFGEMHRFIPAVLKLKGFRIGEVEVTHRPRVHGMSKYGWKRTVKGFLDMISVWFWKKFANRPLHLFGGVGLMLVFFSCLVALVVVYRKFFLAIDLSETVLTEMAMFGFLGGIQFLVFGLLADILSKTYYASSRDRSYVIREVIHQLHDTSVPKR</sequence>
<dbReference type="InterPro" id="IPR001173">
    <property type="entry name" value="Glyco_trans_2-like"/>
</dbReference>
<gene>
    <name evidence="10" type="ORF">A3J66_03170</name>
</gene>
<feature type="transmembrane region" description="Helical" evidence="8">
    <location>
        <begin position="233"/>
        <end position="256"/>
    </location>
</feature>
<accession>A0A1F6MAC0</accession>
<keyword evidence="1" id="KW-1003">Cell membrane</keyword>
<evidence type="ECO:0000256" key="4">
    <source>
        <dbReference type="ARBA" id="ARBA00022692"/>
    </source>
</evidence>
<evidence type="ECO:0000256" key="8">
    <source>
        <dbReference type="SAM" id="Phobius"/>
    </source>
</evidence>
<dbReference type="AlphaFoldDB" id="A0A1F6MAC0"/>
<dbReference type="SUPFAM" id="SSF53448">
    <property type="entry name" value="Nucleotide-diphospho-sugar transferases"/>
    <property type="match status" value="1"/>
</dbReference>
<evidence type="ECO:0000256" key="1">
    <source>
        <dbReference type="ARBA" id="ARBA00022475"/>
    </source>
</evidence>
<evidence type="ECO:0000256" key="3">
    <source>
        <dbReference type="ARBA" id="ARBA00022679"/>
    </source>
</evidence>
<name>A0A1F6MAC0_9BACT</name>
<keyword evidence="6 8" id="KW-1133">Transmembrane helix</keyword>
<evidence type="ECO:0000256" key="2">
    <source>
        <dbReference type="ARBA" id="ARBA00022676"/>
    </source>
</evidence>
<dbReference type="PANTHER" id="PTHR48090:SF3">
    <property type="entry name" value="UNDECAPRENYL-PHOSPHATE 4-DEOXY-4-FORMAMIDO-L-ARABINOSE TRANSFERASE"/>
    <property type="match status" value="1"/>
</dbReference>
<dbReference type="Gene3D" id="3.90.550.10">
    <property type="entry name" value="Spore Coat Polysaccharide Biosynthesis Protein SpsA, Chain A"/>
    <property type="match status" value="1"/>
</dbReference>
<feature type="transmembrane region" description="Helical" evidence="8">
    <location>
        <begin position="276"/>
        <end position="295"/>
    </location>
</feature>
<dbReference type="STRING" id="1798680.A3J66_03170"/>
<dbReference type="EMBL" id="MFQB01000012">
    <property type="protein sequence ID" value="OGH68569.1"/>
    <property type="molecule type" value="Genomic_DNA"/>
</dbReference>
<organism evidence="10 11">
    <name type="scientific">Candidatus Magasanikbacteria bacterium RIFCSPHIGHO2_02_FULL_47_14</name>
    <dbReference type="NCBI Taxonomy" id="1798680"/>
    <lineage>
        <taxon>Bacteria</taxon>
        <taxon>Candidatus Magasanikiibacteriota</taxon>
    </lineage>
</organism>
<keyword evidence="5" id="KW-0448">Lipopolysaccharide biosynthesis</keyword>
<evidence type="ECO:0000256" key="5">
    <source>
        <dbReference type="ARBA" id="ARBA00022985"/>
    </source>
</evidence>
<evidence type="ECO:0000313" key="11">
    <source>
        <dbReference type="Proteomes" id="UP000176282"/>
    </source>
</evidence>
<dbReference type="CDD" id="cd04187">
    <property type="entry name" value="DPM1_like_bac"/>
    <property type="match status" value="1"/>
</dbReference>
<dbReference type="PANTHER" id="PTHR48090">
    <property type="entry name" value="UNDECAPRENYL-PHOSPHATE 4-DEOXY-4-FORMAMIDO-L-ARABINOSE TRANSFERASE-RELATED"/>
    <property type="match status" value="1"/>
</dbReference>
<comment type="caution">
    <text evidence="10">The sequence shown here is derived from an EMBL/GenBank/DDBJ whole genome shotgun (WGS) entry which is preliminary data.</text>
</comment>
<reference evidence="10 11" key="1">
    <citation type="journal article" date="2016" name="Nat. Commun.">
        <title>Thousands of microbial genomes shed light on interconnected biogeochemical processes in an aquifer system.</title>
        <authorList>
            <person name="Anantharaman K."/>
            <person name="Brown C.T."/>
            <person name="Hug L.A."/>
            <person name="Sharon I."/>
            <person name="Castelle C.J."/>
            <person name="Probst A.J."/>
            <person name="Thomas B.C."/>
            <person name="Singh A."/>
            <person name="Wilkins M.J."/>
            <person name="Karaoz U."/>
            <person name="Brodie E.L."/>
            <person name="Williams K.H."/>
            <person name="Hubbard S.S."/>
            <person name="Banfield J.F."/>
        </authorList>
    </citation>
    <scope>NUCLEOTIDE SEQUENCE [LARGE SCALE GENOMIC DNA]</scope>
</reference>
<dbReference type="InterPro" id="IPR029044">
    <property type="entry name" value="Nucleotide-diphossugar_trans"/>
</dbReference>
<dbReference type="Pfam" id="PF00535">
    <property type="entry name" value="Glycos_transf_2"/>
    <property type="match status" value="1"/>
</dbReference>
<dbReference type="GO" id="GO:0005886">
    <property type="term" value="C:plasma membrane"/>
    <property type="evidence" value="ECO:0007669"/>
    <property type="project" value="TreeGrafter"/>
</dbReference>
<keyword evidence="2" id="KW-0328">Glycosyltransferase</keyword>
<evidence type="ECO:0000259" key="9">
    <source>
        <dbReference type="Pfam" id="PF00535"/>
    </source>
</evidence>
<evidence type="ECO:0000256" key="7">
    <source>
        <dbReference type="ARBA" id="ARBA00023136"/>
    </source>
</evidence>
<keyword evidence="4 8" id="KW-0812">Transmembrane</keyword>
<keyword evidence="3 10" id="KW-0808">Transferase</keyword>
<keyword evidence="7 8" id="KW-0472">Membrane</keyword>
<dbReference type="GO" id="GO:0009103">
    <property type="term" value="P:lipopolysaccharide biosynthetic process"/>
    <property type="evidence" value="ECO:0007669"/>
    <property type="project" value="UniProtKB-KW"/>
</dbReference>
<dbReference type="Proteomes" id="UP000176282">
    <property type="component" value="Unassembled WGS sequence"/>
</dbReference>
<proteinExistence type="predicted"/>
<feature type="domain" description="Glycosyltransferase 2-like" evidence="9">
    <location>
        <begin position="11"/>
        <end position="168"/>
    </location>
</feature>
<dbReference type="GO" id="GO:0016757">
    <property type="term" value="F:glycosyltransferase activity"/>
    <property type="evidence" value="ECO:0007669"/>
    <property type="project" value="UniProtKB-KW"/>
</dbReference>
<evidence type="ECO:0000256" key="6">
    <source>
        <dbReference type="ARBA" id="ARBA00022989"/>
    </source>
</evidence>
<protein>
    <submittedName>
        <fullName evidence="10">Glycosyl transferase family 2</fullName>
    </submittedName>
</protein>
<dbReference type="InterPro" id="IPR050256">
    <property type="entry name" value="Glycosyltransferase_2"/>
</dbReference>
<evidence type="ECO:0000313" key="10">
    <source>
        <dbReference type="EMBL" id="OGH68569.1"/>
    </source>
</evidence>